<accession>A0A1Z5R761</accession>
<proteinExistence type="predicted"/>
<evidence type="ECO:0000313" key="2">
    <source>
        <dbReference type="Proteomes" id="UP000000768"/>
    </source>
</evidence>
<organism evidence="1 2">
    <name type="scientific">Sorghum bicolor</name>
    <name type="common">Sorghum</name>
    <name type="synonym">Sorghum vulgare</name>
    <dbReference type="NCBI Taxonomy" id="4558"/>
    <lineage>
        <taxon>Eukaryota</taxon>
        <taxon>Viridiplantae</taxon>
        <taxon>Streptophyta</taxon>
        <taxon>Embryophyta</taxon>
        <taxon>Tracheophyta</taxon>
        <taxon>Spermatophyta</taxon>
        <taxon>Magnoliopsida</taxon>
        <taxon>Liliopsida</taxon>
        <taxon>Poales</taxon>
        <taxon>Poaceae</taxon>
        <taxon>PACMAD clade</taxon>
        <taxon>Panicoideae</taxon>
        <taxon>Andropogonodae</taxon>
        <taxon>Andropogoneae</taxon>
        <taxon>Sorghinae</taxon>
        <taxon>Sorghum</taxon>
    </lineage>
</organism>
<dbReference type="Proteomes" id="UP000000768">
    <property type="component" value="Chromosome 8"/>
</dbReference>
<reference evidence="2" key="2">
    <citation type="journal article" date="2018" name="Plant J.">
        <title>The Sorghum bicolor reference genome: improved assembly, gene annotations, a transcriptome atlas, and signatures of genome organization.</title>
        <authorList>
            <person name="McCormick R.F."/>
            <person name="Truong S.K."/>
            <person name="Sreedasyam A."/>
            <person name="Jenkins J."/>
            <person name="Shu S."/>
            <person name="Sims D."/>
            <person name="Kennedy M."/>
            <person name="Amirebrahimi M."/>
            <person name="Weers B.D."/>
            <person name="McKinley B."/>
            <person name="Mattison A."/>
            <person name="Morishige D.T."/>
            <person name="Grimwood J."/>
            <person name="Schmutz J."/>
            <person name="Mullet J.E."/>
        </authorList>
    </citation>
    <scope>NUCLEOTIDE SEQUENCE [LARGE SCALE GENOMIC DNA]</scope>
    <source>
        <strain evidence="2">cv. BTx623</strain>
    </source>
</reference>
<dbReference type="EMBL" id="CM000767">
    <property type="protein sequence ID" value="OQU79419.1"/>
    <property type="molecule type" value="Genomic_DNA"/>
</dbReference>
<evidence type="ECO:0000313" key="1">
    <source>
        <dbReference type="EMBL" id="OQU79419.1"/>
    </source>
</evidence>
<dbReference type="AlphaFoldDB" id="A0A1Z5R761"/>
<name>A0A1Z5R761_SORBI</name>
<dbReference type="Gramene" id="OQU79419">
    <property type="protein sequence ID" value="OQU79419"/>
    <property type="gene ID" value="SORBI_3008G142301"/>
</dbReference>
<keyword evidence="2" id="KW-1185">Reference proteome</keyword>
<protein>
    <submittedName>
        <fullName evidence="1">Uncharacterized protein</fullName>
    </submittedName>
</protein>
<sequence>MSRASAGGAWTLCRLQRRHLSSASGSVSIFPQHIRTWKEMLQWTYPTQFLYLNATQSLLWNWVTSRSESNFSGGLNYMLGLRLSHQQVLGCSVMIPVHRSCYLPFFQVQRFM</sequence>
<gene>
    <name evidence="1" type="ORF">SORBI_3008G142301</name>
</gene>
<reference evidence="1 2" key="1">
    <citation type="journal article" date="2009" name="Nature">
        <title>The Sorghum bicolor genome and the diversification of grasses.</title>
        <authorList>
            <person name="Paterson A.H."/>
            <person name="Bowers J.E."/>
            <person name="Bruggmann R."/>
            <person name="Dubchak I."/>
            <person name="Grimwood J."/>
            <person name="Gundlach H."/>
            <person name="Haberer G."/>
            <person name="Hellsten U."/>
            <person name="Mitros T."/>
            <person name="Poliakov A."/>
            <person name="Schmutz J."/>
            <person name="Spannagl M."/>
            <person name="Tang H."/>
            <person name="Wang X."/>
            <person name="Wicker T."/>
            <person name="Bharti A.K."/>
            <person name="Chapman J."/>
            <person name="Feltus F.A."/>
            <person name="Gowik U."/>
            <person name="Grigoriev I.V."/>
            <person name="Lyons E."/>
            <person name="Maher C.A."/>
            <person name="Martis M."/>
            <person name="Narechania A."/>
            <person name="Otillar R.P."/>
            <person name="Penning B.W."/>
            <person name="Salamov A.A."/>
            <person name="Wang Y."/>
            <person name="Zhang L."/>
            <person name="Carpita N.C."/>
            <person name="Freeling M."/>
            <person name="Gingle A.R."/>
            <person name="Hash C.T."/>
            <person name="Keller B."/>
            <person name="Klein P."/>
            <person name="Kresovich S."/>
            <person name="McCann M.C."/>
            <person name="Ming R."/>
            <person name="Peterson D.G."/>
            <person name="Mehboob-ur-Rahman"/>
            <person name="Ware D."/>
            <person name="Westhoff P."/>
            <person name="Mayer K.F."/>
            <person name="Messing J."/>
            <person name="Rokhsar D.S."/>
        </authorList>
    </citation>
    <scope>NUCLEOTIDE SEQUENCE [LARGE SCALE GENOMIC DNA]</scope>
    <source>
        <strain evidence="2">cv. BTx623</strain>
    </source>
</reference>
<dbReference type="InParanoid" id="A0A1Z5R761"/>